<evidence type="ECO:0000313" key="2">
    <source>
        <dbReference type="EMBL" id="RTG85662.1"/>
    </source>
</evidence>
<evidence type="ECO:0000313" key="3">
    <source>
        <dbReference type="Proteomes" id="UP000290809"/>
    </source>
</evidence>
<dbReference type="InterPro" id="IPR031569">
    <property type="entry name" value="ApeC"/>
</dbReference>
<organism evidence="2 3">
    <name type="scientific">Schistosoma bovis</name>
    <name type="common">Blood fluke</name>
    <dbReference type="NCBI Taxonomy" id="6184"/>
    <lineage>
        <taxon>Eukaryota</taxon>
        <taxon>Metazoa</taxon>
        <taxon>Spiralia</taxon>
        <taxon>Lophotrochozoa</taxon>
        <taxon>Platyhelminthes</taxon>
        <taxon>Trematoda</taxon>
        <taxon>Digenea</taxon>
        <taxon>Strigeidida</taxon>
        <taxon>Schistosomatoidea</taxon>
        <taxon>Schistosomatidae</taxon>
        <taxon>Schistosoma</taxon>
    </lineage>
</organism>
<feature type="domain" description="EGF-like" evidence="1">
    <location>
        <begin position="1030"/>
        <end position="1067"/>
    </location>
</feature>
<protein>
    <recommendedName>
        <fullName evidence="1">EGF-like domain-containing protein</fullName>
    </recommendedName>
</protein>
<evidence type="ECO:0000259" key="1">
    <source>
        <dbReference type="SMART" id="SM00181"/>
    </source>
</evidence>
<dbReference type="PANTHER" id="PTHR19324">
    <property type="entry name" value="PERFORIN-LIKE PROTEIN 1"/>
    <property type="match status" value="1"/>
</dbReference>
<dbReference type="EMBL" id="QMKO01001931">
    <property type="protein sequence ID" value="RTG85662.1"/>
    <property type="molecule type" value="Genomic_DNA"/>
</dbReference>
<accession>A0A430QD74</accession>
<name>A0A430QD74_SCHBO</name>
<dbReference type="Gene3D" id="2.10.25.10">
    <property type="entry name" value="Laminin"/>
    <property type="match status" value="1"/>
</dbReference>
<proteinExistence type="predicted"/>
<dbReference type="Proteomes" id="UP000290809">
    <property type="component" value="Unassembled WGS sequence"/>
</dbReference>
<dbReference type="InterPro" id="IPR000742">
    <property type="entry name" value="EGF"/>
</dbReference>
<comment type="caution">
    <text evidence="2">The sequence shown here is derived from an EMBL/GenBank/DDBJ whole genome shotgun (WGS) entry which is preliminary data.</text>
</comment>
<dbReference type="SMART" id="SM00181">
    <property type="entry name" value="EGF"/>
    <property type="match status" value="2"/>
</dbReference>
<keyword evidence="3" id="KW-1185">Reference proteome</keyword>
<dbReference type="AlphaFoldDB" id="A0A430QD74"/>
<dbReference type="InterPro" id="IPR056359">
    <property type="entry name" value="ApeC_platyh"/>
</dbReference>
<feature type="domain" description="EGF-like" evidence="1">
    <location>
        <begin position="981"/>
        <end position="1028"/>
    </location>
</feature>
<dbReference type="Pfam" id="PF24148">
    <property type="entry name" value="ApeC_platyh"/>
    <property type="match status" value="1"/>
</dbReference>
<feature type="non-terminal residue" evidence="2">
    <location>
        <position position="1"/>
    </location>
</feature>
<sequence length="1227" mass="139119">KLGVKSLRYDCDGLGHREVMSYGGATCGFEANSTVVFPPGKYCFLQLSSTCPTGFISRSGVDRFGFSLQSLGSTCCRTEESIGAIKLPINLEAPFKLPAVYQPCQAIENFSVDAELHQCVYYPKGMQDQWLTYKRPRWTTRTSDSSDICFNELNLENIPTLIHPSTGYCISVFGNCPYKFFREVGAAPYMNTVICCLIKEYIPEVDKLNQTSSSSSTSTTTSINTPTVRSFVTLGWPTKDDKRELKNFTGTKVLTTYEQTNSQKYLKDLSYCPQFRDIQLKRRIVESMYIPENVSLSSRPQNKQLFGQYKNLLTLFNVSKSNGLHFDIQTGIWSENDIVHVIYCEYGTGKTPGTDDHRNWPVANYAIPKSLNDCPKGSVKATMRHQQDRYGFHYSQPIHLDGVYFKRKKDILLDYCVFTDDQTAHRTGNYGGEESLPADFSEGLLSILEGPEKLIRSKDSSDSQINRNIDLLQQTTTSTPDIIRIRAHMKESTSKIDRLNYHFCCRTDSPSVDSPIDGFPAETGPFYLYRVGDKCQQITGMHVTEEYICVDAPNRGDPNWWSIDQNHTWSPYNVKGLTPAPAPVSENEVTESLHRHARAFSELCCRTDNIKDPKPVNWPFIEDFFLFGGEKCLPIKDTHVERYLVRLVSGSEGKHEPQWDVLCHYLPISWMNDTIEWPSGEYMLPIGRRSGLRTSYVTTIAADNEQTNTTASSTNVQDGKNFISGSKYQCPETFERKRFIFASSETEQQLMSNPNTNTETIFNITAYVTMEFCVHTNEQNSSSGTTSKFSTWPAGDYCIFTMNTHCPIGMKASREFPLKIPRFILKSIHSISPDGEIIPNSHWHEDIENHVVYFMQCCREDKTLLLRVPPSKDGFYLASSSGLCSSVPGTVLDREKITTYLTSPLHSNSNTMINNRKSTVLSEKDMLLYRETLAQREGLLYLCYYHPAKGIDYTTSILGTRYSISQNISEKDIDEIARLCGCAPNAFCLLNKQAECICKPGYFGDGRYLLSHMCICRPGFVGDGFSCKSDCVARECQPFSRCIHNIPRGVTECVCIEGTILSGTRCHLDVYKTLEQEKDLPQFIVDHDHCLSSETQLALRTLNPPKYFYIFVPSNIIRSCTDVKEHVVVRSKPLTINELKYATVQSPIKLITENNTVIEVYPMNGTLMIDGHLAQFETVKFVNGELYYLSNPLKRTVLPRQVFIHRAFWKQQTDDILVEETEDHASS</sequence>
<reference evidence="2 3" key="1">
    <citation type="journal article" date="2019" name="PLoS Pathog.">
        <title>Genome sequence of the bovine parasite Schistosoma bovis Tanzania.</title>
        <authorList>
            <person name="Oey H."/>
            <person name="Zakrzewski M."/>
            <person name="Gobert G."/>
            <person name="Gravermann K."/>
            <person name="Stoye J."/>
            <person name="Jones M."/>
            <person name="Mcmanus D."/>
            <person name="Krause L."/>
        </authorList>
    </citation>
    <scope>NUCLEOTIDE SEQUENCE [LARGE SCALE GENOMIC DNA]</scope>
    <source>
        <strain evidence="2 3">TAN1997</strain>
    </source>
</reference>
<dbReference type="STRING" id="6184.A0A430QD74"/>
<gene>
    <name evidence="2" type="ORF">DC041_0003453</name>
</gene>
<dbReference type="Pfam" id="PF16977">
    <property type="entry name" value="ApeC"/>
    <property type="match status" value="2"/>
</dbReference>
<dbReference type="PANTHER" id="PTHR19324:SF33">
    <property type="entry name" value="MUCIN-5AC"/>
    <property type="match status" value="1"/>
</dbReference>